<dbReference type="EMBL" id="CAJVCH010216576">
    <property type="protein sequence ID" value="CAG7731629.1"/>
    <property type="molecule type" value="Genomic_DNA"/>
</dbReference>
<comment type="caution">
    <text evidence="1">The sequence shown here is derived from an EMBL/GenBank/DDBJ whole genome shotgun (WGS) entry which is preliminary data.</text>
</comment>
<protein>
    <submittedName>
        <fullName evidence="1">Uncharacterized protein</fullName>
    </submittedName>
</protein>
<dbReference type="Proteomes" id="UP000708208">
    <property type="component" value="Unassembled WGS sequence"/>
</dbReference>
<dbReference type="AlphaFoldDB" id="A0A8J2P5E0"/>
<gene>
    <name evidence="1" type="ORF">AFUS01_LOCUS20205</name>
</gene>
<keyword evidence="2" id="KW-1185">Reference proteome</keyword>
<organism evidence="1 2">
    <name type="scientific">Allacma fusca</name>
    <dbReference type="NCBI Taxonomy" id="39272"/>
    <lineage>
        <taxon>Eukaryota</taxon>
        <taxon>Metazoa</taxon>
        <taxon>Ecdysozoa</taxon>
        <taxon>Arthropoda</taxon>
        <taxon>Hexapoda</taxon>
        <taxon>Collembola</taxon>
        <taxon>Symphypleona</taxon>
        <taxon>Sminthuridae</taxon>
        <taxon>Allacma</taxon>
    </lineage>
</organism>
<name>A0A8J2P5E0_9HEXA</name>
<accession>A0A8J2P5E0</accession>
<proteinExistence type="predicted"/>
<evidence type="ECO:0000313" key="1">
    <source>
        <dbReference type="EMBL" id="CAG7731629.1"/>
    </source>
</evidence>
<reference evidence="1" key="1">
    <citation type="submission" date="2021-06" db="EMBL/GenBank/DDBJ databases">
        <authorList>
            <person name="Hodson N. C."/>
            <person name="Mongue J. A."/>
            <person name="Jaron S. K."/>
        </authorList>
    </citation>
    <scope>NUCLEOTIDE SEQUENCE</scope>
</reference>
<evidence type="ECO:0000313" key="2">
    <source>
        <dbReference type="Proteomes" id="UP000708208"/>
    </source>
</evidence>
<sequence length="126" mass="14309">MIIFGYSRKNRFEINVYLSKAGNASGVFYWDDGVSNLPYTTGNYNQYNMTASNNNLRMAEDRYGYEADMILGSIQVRGIRGKVVSAVLNNIDFKFSYNSEHKILVLDNLNLPLKGGFSLNWKTAPF</sequence>